<evidence type="ECO:0008006" key="3">
    <source>
        <dbReference type="Google" id="ProtNLM"/>
    </source>
</evidence>
<proteinExistence type="predicted"/>
<dbReference type="Gene3D" id="3.40.390.10">
    <property type="entry name" value="Collagenase (Catalytic Domain)"/>
    <property type="match status" value="1"/>
</dbReference>
<dbReference type="SUPFAM" id="SSF55486">
    <property type="entry name" value="Metalloproteases ('zincins'), catalytic domain"/>
    <property type="match status" value="1"/>
</dbReference>
<dbReference type="EMBL" id="JH767579">
    <property type="protein sequence ID" value="EON66292.1"/>
    <property type="molecule type" value="Genomic_DNA"/>
</dbReference>
<gene>
    <name evidence="1" type="ORF">W97_05685</name>
</gene>
<sequence length="524" mass="58189">MPRPEDITEQQMKDAFPERDPANVTNWYGTSLYGWDGCDDINKLIKGWIKEAYTDANKLVNYDGVKSNINWDSAAALEYLGPSAYNKDQQKQIQAVFANVATVKEGISWWTPNWIRVRCDDPAGLCSKKCPTSQENKDPAVVLAYARNPVQAGEKYPDISFCPEFYGLRNLGNAIAYGSGFSNPNMKNDLSNYEGRANTFLHELMHLDLAADSVKESPNPHIRDLKIKFTYIKDGEIKTSGWTKAYGPSLAKILARFQPISISSPQTGYFVQRNVDNLVSFALANYVQNQIRSYPFLPIVYDIIKGGPMLPPKRESTDPFVIFAADGDKPVSFVNFTTADNGGARQLEDGGDCPTVLENDSGEDLEIGAPIPSDLYPKSYWDERNKWLEAIKGEDSSKTCKLAIREIWTCEPVESNLYASVKITDAYGDEIYASPQSTRTPGQPINDANPLSLQKNGMKNALVITGEHTNDYIQFAYGSTFWTSGTKDGIVHCTLRGDDWNKSGPPGCPAAPAISRDFDCEFPC</sequence>
<name>R7YWK9_CONA1</name>
<dbReference type="GeneID" id="19902996"/>
<dbReference type="OrthoDB" id="3626347at2759"/>
<dbReference type="STRING" id="1168221.R7YWK9"/>
<organism evidence="1 2">
    <name type="scientific">Coniosporium apollinis (strain CBS 100218)</name>
    <name type="common">Rock-inhabiting black yeast</name>
    <dbReference type="NCBI Taxonomy" id="1168221"/>
    <lineage>
        <taxon>Eukaryota</taxon>
        <taxon>Fungi</taxon>
        <taxon>Dikarya</taxon>
        <taxon>Ascomycota</taxon>
        <taxon>Pezizomycotina</taxon>
        <taxon>Dothideomycetes</taxon>
        <taxon>Dothideomycetes incertae sedis</taxon>
        <taxon>Coniosporium</taxon>
    </lineage>
</organism>
<keyword evidence="2" id="KW-1185">Reference proteome</keyword>
<protein>
    <recommendedName>
        <fullName evidence="3">Lysine-specific metallo-endopeptidase domain-containing protein</fullName>
    </recommendedName>
</protein>
<dbReference type="OMA" id="EHTNDYI"/>
<dbReference type="Proteomes" id="UP000016924">
    <property type="component" value="Unassembled WGS sequence"/>
</dbReference>
<dbReference type="eggNOG" id="ENOG502T6QQ">
    <property type="taxonomic scope" value="Eukaryota"/>
</dbReference>
<reference evidence="2" key="1">
    <citation type="submission" date="2012-06" db="EMBL/GenBank/DDBJ databases">
        <title>The genome sequence of Coniosporium apollinis CBS 100218.</title>
        <authorList>
            <consortium name="The Broad Institute Genome Sequencing Platform"/>
            <person name="Cuomo C."/>
            <person name="Gorbushina A."/>
            <person name="Noack S."/>
            <person name="Walker B."/>
            <person name="Young S.K."/>
            <person name="Zeng Q."/>
            <person name="Gargeya S."/>
            <person name="Fitzgerald M."/>
            <person name="Haas B."/>
            <person name="Abouelleil A."/>
            <person name="Alvarado L."/>
            <person name="Arachchi H.M."/>
            <person name="Berlin A.M."/>
            <person name="Chapman S.B."/>
            <person name="Goldberg J."/>
            <person name="Griggs A."/>
            <person name="Gujja S."/>
            <person name="Hansen M."/>
            <person name="Howarth C."/>
            <person name="Imamovic A."/>
            <person name="Larimer J."/>
            <person name="McCowan C."/>
            <person name="Montmayeur A."/>
            <person name="Murphy C."/>
            <person name="Neiman D."/>
            <person name="Pearson M."/>
            <person name="Priest M."/>
            <person name="Roberts A."/>
            <person name="Saif S."/>
            <person name="Shea T."/>
            <person name="Sisk P."/>
            <person name="Sykes S."/>
            <person name="Wortman J."/>
            <person name="Nusbaum C."/>
            <person name="Birren B."/>
        </authorList>
    </citation>
    <scope>NUCLEOTIDE SEQUENCE [LARGE SCALE GENOMIC DNA]</scope>
    <source>
        <strain evidence="2">CBS 100218</strain>
    </source>
</reference>
<evidence type="ECO:0000313" key="2">
    <source>
        <dbReference type="Proteomes" id="UP000016924"/>
    </source>
</evidence>
<dbReference type="GO" id="GO:0008237">
    <property type="term" value="F:metallopeptidase activity"/>
    <property type="evidence" value="ECO:0007669"/>
    <property type="project" value="InterPro"/>
</dbReference>
<dbReference type="AlphaFoldDB" id="R7YWK9"/>
<evidence type="ECO:0000313" key="1">
    <source>
        <dbReference type="EMBL" id="EON66292.1"/>
    </source>
</evidence>
<dbReference type="RefSeq" id="XP_007781609.1">
    <property type="nucleotide sequence ID" value="XM_007783419.1"/>
</dbReference>
<dbReference type="HOGENOM" id="CLU_519723_0_0_1"/>
<accession>R7YWK9</accession>
<dbReference type="InterPro" id="IPR024079">
    <property type="entry name" value="MetalloPept_cat_dom_sf"/>
</dbReference>